<evidence type="ECO:0000256" key="1">
    <source>
        <dbReference type="SAM" id="MobiDB-lite"/>
    </source>
</evidence>
<accession>A0ABY8M905</accession>
<feature type="region of interest" description="Disordered" evidence="1">
    <location>
        <begin position="47"/>
        <end position="68"/>
    </location>
</feature>
<sequence>MMSTEWRADLRLKLEDLVDKFVVDGAEHKDVIEAVCEEIEHLRKAYEDDPADDDTVIDEPANDWPAAT</sequence>
<feature type="compositionally biased region" description="Acidic residues" evidence="1">
    <location>
        <begin position="48"/>
        <end position="61"/>
    </location>
</feature>
<dbReference type="Proteomes" id="UP001227095">
    <property type="component" value="Chromosome"/>
</dbReference>
<evidence type="ECO:0000313" key="3">
    <source>
        <dbReference type="Proteomes" id="UP001227095"/>
    </source>
</evidence>
<proteinExistence type="predicted"/>
<organism evidence="2 3">
    <name type="scientific">Neorhizobium petrolearium</name>
    <dbReference type="NCBI Taxonomy" id="515361"/>
    <lineage>
        <taxon>Bacteria</taxon>
        <taxon>Pseudomonadati</taxon>
        <taxon>Pseudomonadota</taxon>
        <taxon>Alphaproteobacteria</taxon>
        <taxon>Hyphomicrobiales</taxon>
        <taxon>Rhizobiaceae</taxon>
        <taxon>Rhizobium/Agrobacterium group</taxon>
        <taxon>Neorhizobium</taxon>
    </lineage>
</organism>
<evidence type="ECO:0000313" key="2">
    <source>
        <dbReference type="EMBL" id="WGI70949.1"/>
    </source>
</evidence>
<protein>
    <submittedName>
        <fullName evidence="2">Uncharacterized protein</fullName>
    </submittedName>
</protein>
<gene>
    <name evidence="2" type="ORF">QEO92_13355</name>
</gene>
<keyword evidence="3" id="KW-1185">Reference proteome</keyword>
<reference evidence="2 3" key="1">
    <citation type="submission" date="2023-04" db="EMBL/GenBank/DDBJ databases">
        <title>Neorhizobium petrolearium OS53, complete genome.</title>
        <authorList>
            <person name="Yu T."/>
        </authorList>
    </citation>
    <scope>NUCLEOTIDE SEQUENCE [LARGE SCALE GENOMIC DNA]</scope>
    <source>
        <strain evidence="2 3">OS53</strain>
    </source>
</reference>
<name>A0ABY8M905_9HYPH</name>
<dbReference type="EMBL" id="CP123000">
    <property type="protein sequence ID" value="WGI70949.1"/>
    <property type="molecule type" value="Genomic_DNA"/>
</dbReference>